<evidence type="ECO:0000313" key="10">
    <source>
        <dbReference type="EMBL" id="KAG6592942.1"/>
    </source>
</evidence>
<gene>
    <name evidence="10" type="primary">ERF043</name>
    <name evidence="10" type="ORF">SDJN03_12418</name>
</gene>
<comment type="subcellular location">
    <subcellularLocation>
        <location evidence="1">Nucleus</location>
    </subcellularLocation>
</comment>
<dbReference type="GO" id="GO:0003700">
    <property type="term" value="F:DNA-binding transcription factor activity"/>
    <property type="evidence" value="ECO:0007669"/>
    <property type="project" value="InterPro"/>
</dbReference>
<dbReference type="PANTHER" id="PTHR31985">
    <property type="entry name" value="ETHYLENE-RESPONSIVE TRANSCRIPTION FACTOR ERF042-RELATED"/>
    <property type="match status" value="1"/>
</dbReference>
<dbReference type="EMBL" id="JAGKQH010000008">
    <property type="protein sequence ID" value="KAG6592942.1"/>
    <property type="molecule type" value="Genomic_DNA"/>
</dbReference>
<evidence type="ECO:0000256" key="6">
    <source>
        <dbReference type="ARBA" id="ARBA00024343"/>
    </source>
</evidence>
<keyword evidence="4" id="KW-0804">Transcription</keyword>
<evidence type="ECO:0000256" key="1">
    <source>
        <dbReference type="ARBA" id="ARBA00004123"/>
    </source>
</evidence>
<sequence>MNTNSHHSQPTTTSSASSSASSSGENGRKRPRGTTTTSNIESESESSHSTRKYRGVRRRAWGKWVSEIREPRKKSRIWLGTYSTAEMAARAHDAAALAIKGCGAFLNFPELKHQLPRPASLSAKDIQAAAADAATLKPPMAEEEEEEEEERRGLICRILWSEGVMGCCWPAMIRRGSSVEINKIHGIGTLILILFFLDYYF</sequence>
<evidence type="ECO:0000256" key="8">
    <source>
        <dbReference type="SAM" id="Phobius"/>
    </source>
</evidence>
<accession>A0AAV6N8J7</accession>
<feature type="region of interest" description="Disordered" evidence="7">
    <location>
        <begin position="1"/>
        <end position="53"/>
    </location>
</feature>
<feature type="domain" description="AP2/ERF" evidence="9">
    <location>
        <begin position="52"/>
        <end position="109"/>
    </location>
</feature>
<evidence type="ECO:0000256" key="3">
    <source>
        <dbReference type="ARBA" id="ARBA00023125"/>
    </source>
</evidence>
<keyword evidence="2" id="KW-0805">Transcription regulation</keyword>
<dbReference type="InterPro" id="IPR001471">
    <property type="entry name" value="AP2/ERF_dom"/>
</dbReference>
<reference evidence="10 11" key="1">
    <citation type="journal article" date="2021" name="Hortic Res">
        <title>The domestication of Cucurbita argyrosperma as revealed by the genome of its wild relative.</title>
        <authorList>
            <person name="Barrera-Redondo J."/>
            <person name="Sanchez-de la Vega G."/>
            <person name="Aguirre-Liguori J.A."/>
            <person name="Castellanos-Morales G."/>
            <person name="Gutierrez-Guerrero Y.T."/>
            <person name="Aguirre-Dugua X."/>
            <person name="Aguirre-Planter E."/>
            <person name="Tenaillon M.I."/>
            <person name="Lira-Saade R."/>
            <person name="Eguiarte L.E."/>
        </authorList>
    </citation>
    <scope>NUCLEOTIDE SEQUENCE [LARGE SCALE GENOMIC DNA]</scope>
    <source>
        <strain evidence="10">JBR-2021</strain>
    </source>
</reference>
<dbReference type="InterPro" id="IPR051032">
    <property type="entry name" value="AP2/ERF_TF_ERF_subfamily"/>
</dbReference>
<proteinExistence type="inferred from homology"/>
<keyword evidence="11" id="KW-1185">Reference proteome</keyword>
<evidence type="ECO:0000256" key="5">
    <source>
        <dbReference type="ARBA" id="ARBA00023242"/>
    </source>
</evidence>
<dbReference type="PROSITE" id="PS51032">
    <property type="entry name" value="AP2_ERF"/>
    <property type="match status" value="1"/>
</dbReference>
<keyword evidence="5" id="KW-0539">Nucleus</keyword>
<evidence type="ECO:0000256" key="7">
    <source>
        <dbReference type="SAM" id="MobiDB-lite"/>
    </source>
</evidence>
<feature type="transmembrane region" description="Helical" evidence="8">
    <location>
        <begin position="181"/>
        <end position="200"/>
    </location>
</feature>
<evidence type="ECO:0000313" key="11">
    <source>
        <dbReference type="Proteomes" id="UP000685013"/>
    </source>
</evidence>
<dbReference type="AlphaFoldDB" id="A0AAV6N8J7"/>
<dbReference type="GO" id="GO:0003677">
    <property type="term" value="F:DNA binding"/>
    <property type="evidence" value="ECO:0007669"/>
    <property type="project" value="UniProtKB-KW"/>
</dbReference>
<organism evidence="10 11">
    <name type="scientific">Cucurbita argyrosperma subsp. sororia</name>
    <dbReference type="NCBI Taxonomy" id="37648"/>
    <lineage>
        <taxon>Eukaryota</taxon>
        <taxon>Viridiplantae</taxon>
        <taxon>Streptophyta</taxon>
        <taxon>Embryophyta</taxon>
        <taxon>Tracheophyta</taxon>
        <taxon>Spermatophyta</taxon>
        <taxon>Magnoliopsida</taxon>
        <taxon>eudicotyledons</taxon>
        <taxon>Gunneridae</taxon>
        <taxon>Pentapetalae</taxon>
        <taxon>rosids</taxon>
        <taxon>fabids</taxon>
        <taxon>Cucurbitales</taxon>
        <taxon>Cucurbitaceae</taxon>
        <taxon>Cucurbiteae</taxon>
        <taxon>Cucurbita</taxon>
    </lineage>
</organism>
<keyword evidence="8" id="KW-0812">Transmembrane</keyword>
<dbReference type="CDD" id="cd00018">
    <property type="entry name" value="AP2"/>
    <property type="match status" value="1"/>
</dbReference>
<protein>
    <submittedName>
        <fullName evidence="10">Ethylene-responsive transcription factor</fullName>
    </submittedName>
</protein>
<comment type="similarity">
    <text evidence="6">Belongs to the AP2/ERF transcription factor family. ERF subfamily.</text>
</comment>
<evidence type="ECO:0000259" key="9">
    <source>
        <dbReference type="PROSITE" id="PS51032"/>
    </source>
</evidence>
<evidence type="ECO:0000256" key="2">
    <source>
        <dbReference type="ARBA" id="ARBA00023015"/>
    </source>
</evidence>
<dbReference type="Proteomes" id="UP000685013">
    <property type="component" value="Chromosome 8"/>
</dbReference>
<feature type="non-terminal residue" evidence="10">
    <location>
        <position position="1"/>
    </location>
</feature>
<evidence type="ECO:0000256" key="4">
    <source>
        <dbReference type="ARBA" id="ARBA00023163"/>
    </source>
</evidence>
<dbReference type="PANTHER" id="PTHR31985:SF130">
    <property type="entry name" value="ETHYLENE-RESPONSIVE TRANSCRIPTION FACTOR ERF034"/>
    <property type="match status" value="1"/>
</dbReference>
<keyword evidence="8" id="KW-0472">Membrane</keyword>
<dbReference type="Pfam" id="PF00847">
    <property type="entry name" value="AP2"/>
    <property type="match status" value="1"/>
</dbReference>
<dbReference type="SMART" id="SM00380">
    <property type="entry name" value="AP2"/>
    <property type="match status" value="1"/>
</dbReference>
<dbReference type="FunFam" id="3.30.730.10:FF:000001">
    <property type="entry name" value="Ethylene-responsive transcription factor 2"/>
    <property type="match status" value="1"/>
</dbReference>
<comment type="caution">
    <text evidence="10">The sequence shown here is derived from an EMBL/GenBank/DDBJ whole genome shotgun (WGS) entry which is preliminary data.</text>
</comment>
<name>A0AAV6N8J7_9ROSI</name>
<keyword evidence="3" id="KW-0238">DNA-binding</keyword>
<dbReference type="GO" id="GO:0005634">
    <property type="term" value="C:nucleus"/>
    <property type="evidence" value="ECO:0007669"/>
    <property type="project" value="UniProtKB-SubCell"/>
</dbReference>
<keyword evidence="8" id="KW-1133">Transmembrane helix</keyword>
<feature type="compositionally biased region" description="Low complexity" evidence="7">
    <location>
        <begin position="11"/>
        <end position="23"/>
    </location>
</feature>
<feature type="compositionally biased region" description="Polar residues" evidence="7">
    <location>
        <begin position="1"/>
        <end position="10"/>
    </location>
</feature>